<evidence type="ECO:0000313" key="2">
    <source>
        <dbReference type="Proteomes" id="UP000272942"/>
    </source>
</evidence>
<dbReference type="AlphaFoldDB" id="A0A183BBV6"/>
<protein>
    <submittedName>
        <fullName evidence="3">Triphosphoribosyl-dephospho-CoA synthase</fullName>
    </submittedName>
</protein>
<evidence type="ECO:0000313" key="3">
    <source>
        <dbReference type="WBParaSite" id="ECPE_0001673401-mRNA-1"/>
    </source>
</evidence>
<dbReference type="Proteomes" id="UP000272942">
    <property type="component" value="Unassembled WGS sequence"/>
</dbReference>
<gene>
    <name evidence="1" type="ORF">ECPE_LOCUS16690</name>
</gene>
<dbReference type="WBParaSite" id="ECPE_0001673401-mRNA-1">
    <property type="protein sequence ID" value="ECPE_0001673401-mRNA-1"/>
    <property type="gene ID" value="ECPE_0001673401"/>
</dbReference>
<keyword evidence="2" id="KW-1185">Reference proteome</keyword>
<name>A0A183BBV6_9TREM</name>
<sequence>MSAFSLARAMDSVDSGILTVRNHCCLEGRSRRWYPVTADWATILGVEAIRDAGRVAECSVPLATALLGAREAAATLAYDLILNDGAGRAGSDGISA</sequence>
<proteinExistence type="predicted"/>
<dbReference type="EMBL" id="UZAN01065451">
    <property type="protein sequence ID" value="VDP93962.1"/>
    <property type="molecule type" value="Genomic_DNA"/>
</dbReference>
<evidence type="ECO:0000313" key="1">
    <source>
        <dbReference type="EMBL" id="VDP93962.1"/>
    </source>
</evidence>
<reference evidence="1 2" key="2">
    <citation type="submission" date="2018-11" db="EMBL/GenBank/DDBJ databases">
        <authorList>
            <consortium name="Pathogen Informatics"/>
        </authorList>
    </citation>
    <scope>NUCLEOTIDE SEQUENCE [LARGE SCALE GENOMIC DNA]</scope>
    <source>
        <strain evidence="1 2">Egypt</strain>
    </source>
</reference>
<organism evidence="3">
    <name type="scientific">Echinostoma caproni</name>
    <dbReference type="NCBI Taxonomy" id="27848"/>
    <lineage>
        <taxon>Eukaryota</taxon>
        <taxon>Metazoa</taxon>
        <taxon>Spiralia</taxon>
        <taxon>Lophotrochozoa</taxon>
        <taxon>Platyhelminthes</taxon>
        <taxon>Trematoda</taxon>
        <taxon>Digenea</taxon>
        <taxon>Plagiorchiida</taxon>
        <taxon>Echinostomata</taxon>
        <taxon>Echinostomatoidea</taxon>
        <taxon>Echinostomatidae</taxon>
        <taxon>Echinostoma</taxon>
    </lineage>
</organism>
<reference evidence="3" key="1">
    <citation type="submission" date="2016-06" db="UniProtKB">
        <authorList>
            <consortium name="WormBaseParasite"/>
        </authorList>
    </citation>
    <scope>IDENTIFICATION</scope>
</reference>
<accession>A0A183BBV6</accession>